<protein>
    <submittedName>
        <fullName evidence="3">Secreted protein</fullName>
    </submittedName>
</protein>
<evidence type="ECO:0000313" key="3">
    <source>
        <dbReference type="WBParaSite" id="PSAMB.scaffold3438size18271.g21474.t1"/>
    </source>
</evidence>
<sequence length="100" mass="11778">MQHQLLTLLQLLLQVNQPEQLLLLQDPEMKEAVLLVVQKLRLKVYHGQQLVQPVVLDQRQEHHKLTMQHQLFLLLQLLLQADQPEQLLLLQDPEMKEAVL</sequence>
<evidence type="ECO:0000256" key="1">
    <source>
        <dbReference type="SAM" id="SignalP"/>
    </source>
</evidence>
<name>A0A914W7C3_9BILA</name>
<dbReference type="WBParaSite" id="PSAMB.scaffold3438size18271.g21474.t1">
    <property type="protein sequence ID" value="PSAMB.scaffold3438size18271.g21474.t1"/>
    <property type="gene ID" value="PSAMB.scaffold3438size18271.g21474"/>
</dbReference>
<accession>A0A914W7C3</accession>
<evidence type="ECO:0000313" key="2">
    <source>
        <dbReference type="Proteomes" id="UP000887566"/>
    </source>
</evidence>
<keyword evidence="1" id="KW-0732">Signal</keyword>
<feature type="signal peptide" evidence="1">
    <location>
        <begin position="1"/>
        <end position="18"/>
    </location>
</feature>
<dbReference type="AlphaFoldDB" id="A0A914W7C3"/>
<dbReference type="Proteomes" id="UP000887566">
    <property type="component" value="Unplaced"/>
</dbReference>
<reference evidence="3" key="1">
    <citation type="submission" date="2022-11" db="UniProtKB">
        <authorList>
            <consortium name="WormBaseParasite"/>
        </authorList>
    </citation>
    <scope>IDENTIFICATION</scope>
</reference>
<feature type="chain" id="PRO_5038101161" evidence="1">
    <location>
        <begin position="19"/>
        <end position="100"/>
    </location>
</feature>
<keyword evidence="2" id="KW-1185">Reference proteome</keyword>
<organism evidence="2 3">
    <name type="scientific">Plectus sambesii</name>
    <dbReference type="NCBI Taxonomy" id="2011161"/>
    <lineage>
        <taxon>Eukaryota</taxon>
        <taxon>Metazoa</taxon>
        <taxon>Ecdysozoa</taxon>
        <taxon>Nematoda</taxon>
        <taxon>Chromadorea</taxon>
        <taxon>Plectida</taxon>
        <taxon>Plectina</taxon>
        <taxon>Plectoidea</taxon>
        <taxon>Plectidae</taxon>
        <taxon>Plectus</taxon>
    </lineage>
</organism>
<proteinExistence type="predicted"/>